<keyword evidence="1" id="KW-0503">Monooxygenase</keyword>
<accession>A0A5P2B154</accession>
<evidence type="ECO:0000313" key="1">
    <source>
        <dbReference type="EMBL" id="QES22891.1"/>
    </source>
</evidence>
<sequence>MNAVAHPDARPEIHRPGVEAVLVNTWSVGTPERQRAAVEAVRKAWESREWPDPRLLGYTVYRGADGDTLLHYAQWATQEAYDDFVRTRRDDRDAEIDAAVPGIERVEPHRYAPPYRTAVLNEESAGAVPGLVAAVEVEFDGPDAGRQRAWVDSVFTALAQDEGSQRIPGAIGAQFHLSVDGTRALDLAEWESEQAHTAWLMSLATGPVGEAWAAVANYPGIAGSRVRKYTPALSLSAGV</sequence>
<dbReference type="EMBL" id="CP029194">
    <property type="protein sequence ID" value="QES22891.1"/>
    <property type="molecule type" value="Genomic_DNA"/>
</dbReference>
<dbReference type="SUPFAM" id="SSF54909">
    <property type="entry name" value="Dimeric alpha+beta barrel"/>
    <property type="match status" value="2"/>
</dbReference>
<keyword evidence="1" id="KW-0560">Oxidoreductase</keyword>
<organism evidence="1 2">
    <name type="scientific">Streptomyces venezuelae</name>
    <dbReference type="NCBI Taxonomy" id="54571"/>
    <lineage>
        <taxon>Bacteria</taxon>
        <taxon>Bacillati</taxon>
        <taxon>Actinomycetota</taxon>
        <taxon>Actinomycetes</taxon>
        <taxon>Kitasatosporales</taxon>
        <taxon>Streptomycetaceae</taxon>
        <taxon>Streptomyces</taxon>
    </lineage>
</organism>
<dbReference type="RefSeq" id="WP_150271464.1">
    <property type="nucleotide sequence ID" value="NZ_CP029194.1"/>
</dbReference>
<dbReference type="OrthoDB" id="1493813at2"/>
<gene>
    <name evidence="1" type="ORF">DEJ46_30340</name>
</gene>
<dbReference type="InterPro" id="IPR011008">
    <property type="entry name" value="Dimeric_a/b-barrel"/>
</dbReference>
<name>A0A5P2B154_STRVZ</name>
<dbReference type="GO" id="GO:0004497">
    <property type="term" value="F:monooxygenase activity"/>
    <property type="evidence" value="ECO:0007669"/>
    <property type="project" value="UniProtKB-KW"/>
</dbReference>
<dbReference type="Proteomes" id="UP000324106">
    <property type="component" value="Chromosome"/>
</dbReference>
<dbReference type="AlphaFoldDB" id="A0A5P2B154"/>
<evidence type="ECO:0000313" key="2">
    <source>
        <dbReference type="Proteomes" id="UP000324106"/>
    </source>
</evidence>
<reference evidence="1 2" key="1">
    <citation type="submission" date="2018-05" db="EMBL/GenBank/DDBJ databases">
        <title>Streptomyces venezuelae.</title>
        <authorList>
            <person name="Kim W."/>
            <person name="Lee N."/>
            <person name="Cho B.-K."/>
        </authorList>
    </citation>
    <scope>NUCLEOTIDE SEQUENCE [LARGE SCALE GENOMIC DNA]</scope>
    <source>
        <strain evidence="1 2">ATCC 15068</strain>
    </source>
</reference>
<dbReference type="Gene3D" id="3.30.70.100">
    <property type="match status" value="2"/>
</dbReference>
<protein>
    <submittedName>
        <fullName evidence="1">Antibiotic biosynthesis monooxygenase</fullName>
    </submittedName>
</protein>
<proteinExistence type="predicted"/>